<name>A0ABN0X3H2_9ACTN</name>
<dbReference type="Proteomes" id="UP001500063">
    <property type="component" value="Unassembled WGS sequence"/>
</dbReference>
<keyword evidence="2" id="KW-1185">Reference proteome</keyword>
<protein>
    <submittedName>
        <fullName evidence="1">Uncharacterized protein</fullName>
    </submittedName>
</protein>
<evidence type="ECO:0000313" key="1">
    <source>
        <dbReference type="EMBL" id="GAA0354204.1"/>
    </source>
</evidence>
<organism evidence="1 2">
    <name type="scientific">Streptomyces blastmyceticus</name>
    <dbReference type="NCBI Taxonomy" id="68180"/>
    <lineage>
        <taxon>Bacteria</taxon>
        <taxon>Bacillati</taxon>
        <taxon>Actinomycetota</taxon>
        <taxon>Actinomycetes</taxon>
        <taxon>Kitasatosporales</taxon>
        <taxon>Streptomycetaceae</taxon>
        <taxon>Streptomyces</taxon>
    </lineage>
</organism>
<sequence>MSVLTAIHTRQRSTRRHGTVLAFLATAVRRIADSPLDSTVLRAAPVTAPTPRAAAHDQPERPHAHWHMVTGPDGRRHLEAVWHLTH</sequence>
<reference evidence="1 2" key="1">
    <citation type="journal article" date="2019" name="Int. J. Syst. Evol. Microbiol.">
        <title>The Global Catalogue of Microorganisms (GCM) 10K type strain sequencing project: providing services to taxonomists for standard genome sequencing and annotation.</title>
        <authorList>
            <consortium name="The Broad Institute Genomics Platform"/>
            <consortium name="The Broad Institute Genome Sequencing Center for Infectious Disease"/>
            <person name="Wu L."/>
            <person name="Ma J."/>
        </authorList>
    </citation>
    <scope>NUCLEOTIDE SEQUENCE [LARGE SCALE GENOMIC DNA]</scope>
    <source>
        <strain evidence="1 2">JCM 4565</strain>
    </source>
</reference>
<dbReference type="EMBL" id="BAAABW010000017">
    <property type="protein sequence ID" value="GAA0354204.1"/>
    <property type="molecule type" value="Genomic_DNA"/>
</dbReference>
<dbReference type="RefSeq" id="WP_344118610.1">
    <property type="nucleotide sequence ID" value="NZ_BAAABW010000017.1"/>
</dbReference>
<proteinExistence type="predicted"/>
<evidence type="ECO:0000313" key="2">
    <source>
        <dbReference type="Proteomes" id="UP001500063"/>
    </source>
</evidence>
<comment type="caution">
    <text evidence="1">The sequence shown here is derived from an EMBL/GenBank/DDBJ whole genome shotgun (WGS) entry which is preliminary data.</text>
</comment>
<gene>
    <name evidence="1" type="ORF">GCM10010319_34250</name>
</gene>
<accession>A0ABN0X3H2</accession>